<dbReference type="eggNOG" id="COG0472">
    <property type="taxonomic scope" value="Bacteria"/>
</dbReference>
<comment type="subcellular location">
    <subcellularLocation>
        <location evidence="7">Cell membrane</location>
        <topology evidence="7">Multi-pass membrane protein</topology>
    </subcellularLocation>
    <subcellularLocation>
        <location evidence="1">Membrane</location>
        <topology evidence="1">Multi-pass membrane protein</topology>
    </subcellularLocation>
</comment>
<keyword evidence="7 9" id="KW-0479">Metal-binding</keyword>
<feature type="binding site" evidence="9">
    <location>
        <position position="165"/>
    </location>
    <ligand>
        <name>Mg(2+)</name>
        <dbReference type="ChEBI" id="CHEBI:18420"/>
    </ligand>
</feature>
<name>F6BK99_THEXL</name>
<feature type="transmembrane region" description="Helical" evidence="7">
    <location>
        <begin position="197"/>
        <end position="214"/>
    </location>
</feature>
<evidence type="ECO:0000256" key="5">
    <source>
        <dbReference type="ARBA" id="ARBA00022989"/>
    </source>
</evidence>
<dbReference type="AlphaFoldDB" id="F6BK99"/>
<dbReference type="HAMAP" id="MF_00038">
    <property type="entry name" value="MraY"/>
    <property type="match status" value="1"/>
</dbReference>
<comment type="similarity">
    <text evidence="2 7">Belongs to the glycosyltransferase 4 family. MraY subfamily.</text>
</comment>
<evidence type="ECO:0000256" key="9">
    <source>
        <dbReference type="PIRSR" id="PIRSR600715-1"/>
    </source>
</evidence>
<feature type="transmembrane region" description="Helical" evidence="7">
    <location>
        <begin position="75"/>
        <end position="95"/>
    </location>
</feature>
<dbReference type="PROSITE" id="PS01347">
    <property type="entry name" value="MRAY_1"/>
    <property type="match status" value="1"/>
</dbReference>
<feature type="transmembrane region" description="Helical" evidence="7">
    <location>
        <begin position="116"/>
        <end position="139"/>
    </location>
</feature>
<dbReference type="GO" id="GO:0009252">
    <property type="term" value="P:peptidoglycan biosynthetic process"/>
    <property type="evidence" value="ECO:0007669"/>
    <property type="project" value="UniProtKB-UniRule"/>
</dbReference>
<dbReference type="PANTHER" id="PTHR22926:SF5">
    <property type="entry name" value="PHOSPHO-N-ACETYLMURAMOYL-PENTAPEPTIDE-TRANSFERASE HOMOLOG"/>
    <property type="match status" value="1"/>
</dbReference>
<keyword evidence="7" id="KW-0132">Cell division</keyword>
<dbReference type="EMBL" id="CP002739">
    <property type="protein sequence ID" value="AEF17094.1"/>
    <property type="molecule type" value="Genomic_DNA"/>
</dbReference>
<organism evidence="10 11">
    <name type="scientific">Thermoanaerobacterium xylanolyticum (strain ATCC 49914 / DSM 7097 / LX-11)</name>
    <dbReference type="NCBI Taxonomy" id="858215"/>
    <lineage>
        <taxon>Bacteria</taxon>
        <taxon>Bacillati</taxon>
        <taxon>Bacillota</taxon>
        <taxon>Clostridia</taxon>
        <taxon>Thermoanaerobacterales</taxon>
        <taxon>Thermoanaerobacteraceae</taxon>
        <taxon>Thermoanaerobacterium</taxon>
    </lineage>
</organism>
<dbReference type="InterPro" id="IPR003524">
    <property type="entry name" value="PNAcMuramoyl-5peptid_Trfase"/>
</dbReference>
<dbReference type="STRING" id="858215.Thexy_1061"/>
<dbReference type="Pfam" id="PF10555">
    <property type="entry name" value="MraY_sig1"/>
    <property type="match status" value="1"/>
</dbReference>
<keyword evidence="7 9" id="KW-0460">Magnesium</keyword>
<protein>
    <recommendedName>
        <fullName evidence="7 8">Phospho-N-acetylmuramoyl-pentapeptide-transferase</fullName>
        <ecNumber evidence="7 8">2.7.8.13</ecNumber>
    </recommendedName>
    <alternativeName>
        <fullName evidence="7">UDP-MurNAc-pentapeptide phosphotransferase</fullName>
    </alternativeName>
</protein>
<dbReference type="Pfam" id="PF00953">
    <property type="entry name" value="Glycos_transf_4"/>
    <property type="match status" value="1"/>
</dbReference>
<feature type="transmembrane region" description="Helical" evidence="7">
    <location>
        <begin position="145"/>
        <end position="166"/>
    </location>
</feature>
<keyword evidence="7" id="KW-0133">Cell shape</keyword>
<feature type="transmembrane region" description="Helical" evidence="7">
    <location>
        <begin position="221"/>
        <end position="240"/>
    </location>
</feature>
<evidence type="ECO:0000313" key="11">
    <source>
        <dbReference type="Proteomes" id="UP000007239"/>
    </source>
</evidence>
<dbReference type="GO" id="GO:0008963">
    <property type="term" value="F:phospho-N-acetylmuramoyl-pentapeptide-transferase activity"/>
    <property type="evidence" value="ECO:0007669"/>
    <property type="project" value="UniProtKB-UniRule"/>
</dbReference>
<dbReference type="GO" id="GO:0051992">
    <property type="term" value="F:UDP-N-acetylmuramoyl-L-alanyl-D-glutamyl-meso-2,6-diaminopimelyl-D-alanyl-D-alanine:undecaprenyl-phosphate transferase activity"/>
    <property type="evidence" value="ECO:0007669"/>
    <property type="project" value="RHEA"/>
</dbReference>
<dbReference type="GO" id="GO:0005886">
    <property type="term" value="C:plasma membrane"/>
    <property type="evidence" value="ECO:0007669"/>
    <property type="project" value="UniProtKB-SubCell"/>
</dbReference>
<keyword evidence="7" id="KW-1003">Cell membrane</keyword>
<dbReference type="CDD" id="cd06852">
    <property type="entry name" value="GT_MraY"/>
    <property type="match status" value="1"/>
</dbReference>
<comment type="pathway">
    <text evidence="7">Cell wall biogenesis; peptidoglycan biosynthesis.</text>
</comment>
<evidence type="ECO:0000256" key="8">
    <source>
        <dbReference type="NCBIfam" id="TIGR00445"/>
    </source>
</evidence>
<proteinExistence type="inferred from homology"/>
<evidence type="ECO:0000256" key="3">
    <source>
        <dbReference type="ARBA" id="ARBA00022679"/>
    </source>
</evidence>
<keyword evidence="4 7" id="KW-0812">Transmembrane</keyword>
<feature type="transmembrane region" description="Helical" evidence="7">
    <location>
        <begin position="48"/>
        <end position="69"/>
    </location>
</feature>
<dbReference type="UniPathway" id="UPA00219"/>
<keyword evidence="6 7" id="KW-0472">Membrane</keyword>
<dbReference type="KEGG" id="txy:Thexy_1061"/>
<feature type="binding site" evidence="9">
    <location>
        <position position="225"/>
    </location>
    <ligand>
        <name>Mg(2+)</name>
        <dbReference type="ChEBI" id="CHEBI:18420"/>
    </ligand>
</feature>
<evidence type="ECO:0000313" key="10">
    <source>
        <dbReference type="EMBL" id="AEF17094.1"/>
    </source>
</evidence>
<keyword evidence="7" id="KW-0961">Cell wall biogenesis/degradation</keyword>
<dbReference type="GO" id="GO:0008360">
    <property type="term" value="P:regulation of cell shape"/>
    <property type="evidence" value="ECO:0007669"/>
    <property type="project" value="UniProtKB-KW"/>
</dbReference>
<dbReference type="PANTHER" id="PTHR22926">
    <property type="entry name" value="PHOSPHO-N-ACETYLMURAMOYL-PENTAPEPTIDE-TRANSFERASE"/>
    <property type="match status" value="1"/>
</dbReference>
<evidence type="ECO:0000256" key="6">
    <source>
        <dbReference type="ARBA" id="ARBA00023136"/>
    </source>
</evidence>
<accession>F6BK99</accession>
<reference evidence="10" key="1">
    <citation type="submission" date="2011-05" db="EMBL/GenBank/DDBJ databases">
        <title>Complete sequence of Thermoanaerobacterium xylanolyticum LX-11.</title>
        <authorList>
            <consortium name="US DOE Joint Genome Institute"/>
            <person name="Lucas S."/>
            <person name="Han J."/>
            <person name="Lapidus A."/>
            <person name="Cheng J.-F."/>
            <person name="Goodwin L."/>
            <person name="Pitluck S."/>
            <person name="Peters L."/>
            <person name="Mikhailova N."/>
            <person name="Lu M."/>
            <person name="Han C."/>
            <person name="Tapia R."/>
            <person name="Land M."/>
            <person name="Hauser L."/>
            <person name="Kyrpides N."/>
            <person name="Ivanova N."/>
            <person name="Pagani I."/>
            <person name="Hemme C."/>
            <person name="Woyke T."/>
        </authorList>
    </citation>
    <scope>NUCLEOTIDE SEQUENCE</scope>
    <source>
        <strain evidence="10">LX-11</strain>
    </source>
</reference>
<comment type="cofactor">
    <cofactor evidence="7 9">
        <name>Mg(2+)</name>
        <dbReference type="ChEBI" id="CHEBI:18420"/>
    </cofactor>
</comment>
<evidence type="ECO:0000256" key="2">
    <source>
        <dbReference type="ARBA" id="ARBA00005583"/>
    </source>
</evidence>
<dbReference type="EC" id="2.7.8.13" evidence="7 8"/>
<keyword evidence="3 7" id="KW-0808">Transferase</keyword>
<dbReference type="GO" id="GO:0046872">
    <property type="term" value="F:metal ion binding"/>
    <property type="evidence" value="ECO:0007669"/>
    <property type="project" value="UniProtKB-KW"/>
</dbReference>
<keyword evidence="7" id="KW-0131">Cell cycle</keyword>
<dbReference type="Proteomes" id="UP000007239">
    <property type="component" value="Chromosome"/>
</dbReference>
<feature type="transmembrane region" description="Helical" evidence="7">
    <location>
        <begin position="246"/>
        <end position="269"/>
    </location>
</feature>
<dbReference type="RefSeq" id="WP_013787836.1">
    <property type="nucleotide sequence ID" value="NC_015555.1"/>
</dbReference>
<evidence type="ECO:0000256" key="4">
    <source>
        <dbReference type="ARBA" id="ARBA00022692"/>
    </source>
</evidence>
<dbReference type="InterPro" id="IPR018480">
    <property type="entry name" value="PNAcMuramoyl-5peptid_Trfase_CS"/>
</dbReference>
<feature type="transmembrane region" description="Helical" evidence="7">
    <location>
        <begin position="173"/>
        <end position="191"/>
    </location>
</feature>
<sequence>MIQKMIFATIVSFLICVVLGPIVIPWLTKLKFGQSVRSDGPKTHLKKAGTPTMGGIIIIISLLIADIVFSKWDKYMALLITITLGYGIIGFLDDYMKVRYKRSLGLTARQKLLGQFALAILFAYFSKNIVGTDVIVPFLKREIDLGYFYIPFIMFVVVGTVNSVNLTDGLDGLASGVSFMVTAFFTLIGFFMNNSSLTVFGAAITGALLGFLKFNRYPAEVFMGDTGSLAIGGAVAALATMTKLPVILVVVGIVYVAEALSVIMQVVSFRLTGKRIFKMSPLHHHFELSGWSETKVVFLFWMVTLIAVFVSFYGIS</sequence>
<dbReference type="InterPro" id="IPR000715">
    <property type="entry name" value="Glycosyl_transferase_4"/>
</dbReference>
<dbReference type="NCBIfam" id="TIGR00445">
    <property type="entry name" value="mraY"/>
    <property type="match status" value="1"/>
</dbReference>
<keyword evidence="11" id="KW-1185">Reference proteome</keyword>
<evidence type="ECO:0000256" key="7">
    <source>
        <dbReference type="HAMAP-Rule" id="MF_00038"/>
    </source>
</evidence>
<dbReference type="GO" id="GO:0071555">
    <property type="term" value="P:cell wall organization"/>
    <property type="evidence" value="ECO:0007669"/>
    <property type="project" value="UniProtKB-KW"/>
</dbReference>
<dbReference type="PROSITE" id="PS01348">
    <property type="entry name" value="MRAY_2"/>
    <property type="match status" value="1"/>
</dbReference>
<gene>
    <name evidence="7" type="primary">mraY</name>
    <name evidence="10" type="ordered locus">Thexy_1061</name>
</gene>
<comment type="function">
    <text evidence="7">Catalyzes the initial step of the lipid cycle reactions in the biosynthesis of the cell wall peptidoglycan: transfers peptidoglycan precursor phospho-MurNAc-pentapeptide from UDP-MurNAc-pentapeptide onto the lipid carrier undecaprenyl phosphate, yielding undecaprenyl-pyrophosphoryl-MurNAc-pentapeptide, known as lipid I.</text>
</comment>
<keyword evidence="7" id="KW-0573">Peptidoglycan synthesis</keyword>
<evidence type="ECO:0000256" key="1">
    <source>
        <dbReference type="ARBA" id="ARBA00004141"/>
    </source>
</evidence>
<feature type="transmembrane region" description="Helical" evidence="7">
    <location>
        <begin position="6"/>
        <end position="27"/>
    </location>
</feature>
<comment type="catalytic activity">
    <reaction evidence="7">
        <text>UDP-N-acetyl-alpha-D-muramoyl-L-alanyl-gamma-D-glutamyl-meso-2,6-diaminopimeloyl-D-alanyl-D-alanine + di-trans,octa-cis-undecaprenyl phosphate = di-trans,octa-cis-undecaprenyl diphospho-N-acetyl-alpha-D-muramoyl-L-alanyl-D-glutamyl-meso-2,6-diaminopimeloyl-D-alanyl-D-alanine + UMP</text>
        <dbReference type="Rhea" id="RHEA:28386"/>
        <dbReference type="ChEBI" id="CHEBI:57865"/>
        <dbReference type="ChEBI" id="CHEBI:60392"/>
        <dbReference type="ChEBI" id="CHEBI:61386"/>
        <dbReference type="ChEBI" id="CHEBI:61387"/>
        <dbReference type="EC" id="2.7.8.13"/>
    </reaction>
</comment>
<feature type="transmembrane region" description="Helical" evidence="7">
    <location>
        <begin position="296"/>
        <end position="315"/>
    </location>
</feature>
<dbReference type="HOGENOM" id="CLU_023982_0_1_9"/>
<dbReference type="GO" id="GO:0051301">
    <property type="term" value="P:cell division"/>
    <property type="evidence" value="ECO:0007669"/>
    <property type="project" value="UniProtKB-KW"/>
</dbReference>
<keyword evidence="5 7" id="KW-1133">Transmembrane helix</keyword>